<accession>A0A251XQD2</accession>
<evidence type="ECO:0000259" key="6">
    <source>
        <dbReference type="Pfam" id="PF08281"/>
    </source>
</evidence>
<dbReference type="InterPro" id="IPR014284">
    <property type="entry name" value="RNA_pol_sigma-70_dom"/>
</dbReference>
<dbReference type="InterPro" id="IPR013325">
    <property type="entry name" value="RNA_pol_sigma_r2"/>
</dbReference>
<keyword evidence="3" id="KW-0731">Sigma factor</keyword>
<dbReference type="InterPro" id="IPR039425">
    <property type="entry name" value="RNA_pol_sigma-70-like"/>
</dbReference>
<comment type="similarity">
    <text evidence="1">Belongs to the sigma-70 factor family. ECF subfamily.</text>
</comment>
<proteinExistence type="inferred from homology"/>
<dbReference type="PANTHER" id="PTHR43133:SF25">
    <property type="entry name" value="RNA POLYMERASE SIGMA FACTOR RFAY-RELATED"/>
    <property type="match status" value="1"/>
</dbReference>
<dbReference type="Gene3D" id="1.10.1740.10">
    <property type="match status" value="1"/>
</dbReference>
<evidence type="ECO:0000256" key="4">
    <source>
        <dbReference type="ARBA" id="ARBA00023163"/>
    </source>
</evidence>
<comment type="caution">
    <text evidence="7">The sequence shown here is derived from an EMBL/GenBank/DDBJ whole genome shotgun (WGS) entry which is preliminary data.</text>
</comment>
<organism evidence="7 8">
    <name type="scientific">Clavibacter michiganensis</name>
    <dbReference type="NCBI Taxonomy" id="28447"/>
    <lineage>
        <taxon>Bacteria</taxon>
        <taxon>Bacillati</taxon>
        <taxon>Actinomycetota</taxon>
        <taxon>Actinomycetes</taxon>
        <taxon>Micrococcales</taxon>
        <taxon>Microbacteriaceae</taxon>
        <taxon>Clavibacter</taxon>
    </lineage>
</organism>
<dbReference type="InterPro" id="IPR013324">
    <property type="entry name" value="RNA_pol_sigma_r3/r4-like"/>
</dbReference>
<evidence type="ECO:0000256" key="1">
    <source>
        <dbReference type="ARBA" id="ARBA00010641"/>
    </source>
</evidence>
<evidence type="ECO:0000256" key="2">
    <source>
        <dbReference type="ARBA" id="ARBA00023015"/>
    </source>
</evidence>
<dbReference type="NCBIfam" id="TIGR02937">
    <property type="entry name" value="sigma70-ECF"/>
    <property type="match status" value="1"/>
</dbReference>
<dbReference type="InterPro" id="IPR007627">
    <property type="entry name" value="RNA_pol_sigma70_r2"/>
</dbReference>
<gene>
    <name evidence="7" type="primary">carQ</name>
    <name evidence="7" type="ORF">CMsap09_01025</name>
</gene>
<dbReference type="GO" id="GO:0006352">
    <property type="term" value="P:DNA-templated transcription initiation"/>
    <property type="evidence" value="ECO:0007669"/>
    <property type="project" value="InterPro"/>
</dbReference>
<dbReference type="InterPro" id="IPR013249">
    <property type="entry name" value="RNA_pol_sigma70_r4_t2"/>
</dbReference>
<dbReference type="Proteomes" id="UP000195106">
    <property type="component" value="Unassembled WGS sequence"/>
</dbReference>
<dbReference type="SUPFAM" id="SSF88659">
    <property type="entry name" value="Sigma3 and sigma4 domains of RNA polymerase sigma factors"/>
    <property type="match status" value="1"/>
</dbReference>
<dbReference type="InterPro" id="IPR036388">
    <property type="entry name" value="WH-like_DNA-bd_sf"/>
</dbReference>
<dbReference type="AlphaFoldDB" id="A0A251XQD2"/>
<feature type="domain" description="RNA polymerase sigma-70 region 2" evidence="5">
    <location>
        <begin position="14"/>
        <end position="78"/>
    </location>
</feature>
<name>A0A251XQD2_9MICO</name>
<dbReference type="Pfam" id="PF04542">
    <property type="entry name" value="Sigma70_r2"/>
    <property type="match status" value="1"/>
</dbReference>
<dbReference type="GO" id="GO:0016987">
    <property type="term" value="F:sigma factor activity"/>
    <property type="evidence" value="ECO:0007669"/>
    <property type="project" value="UniProtKB-KW"/>
</dbReference>
<dbReference type="Pfam" id="PF08281">
    <property type="entry name" value="Sigma70_r4_2"/>
    <property type="match status" value="1"/>
</dbReference>
<evidence type="ECO:0000256" key="3">
    <source>
        <dbReference type="ARBA" id="ARBA00023082"/>
    </source>
</evidence>
<reference evidence="7 8" key="1">
    <citation type="submission" date="2016-08" db="EMBL/GenBank/DDBJ databases">
        <title>Genome sequence of Clavibacter michiganensis spp. strain CASJ009.</title>
        <authorList>
            <person name="Thapa S.P."/>
            <person name="Coaker G."/>
        </authorList>
    </citation>
    <scope>NUCLEOTIDE SEQUENCE [LARGE SCALE GENOMIC DNA]</scope>
    <source>
        <strain evidence="7">CASJ009</strain>
    </source>
</reference>
<feature type="domain" description="RNA polymerase sigma factor 70 region 4 type 2" evidence="6">
    <location>
        <begin position="109"/>
        <end position="160"/>
    </location>
</feature>
<sequence length="182" mass="20326">MPDPGSRARFEAVVREVLEPVRRYLARRVDAPTAEDVLSETLVVLWRRLPDVPDGEEIPYAIGVARLQLRNALRSLRRQERLVARIVTVDPPSEVPPADDDGPDPRVDLVREALGLLREADAEVLRLHAWDALAVTDIARVLGITPNAVSIRLHRARRRLADGIRKIEARGGHDEERGGTGR</sequence>
<protein>
    <submittedName>
        <fullName evidence="7">RNA polymerase sigma factor CarQ</fullName>
    </submittedName>
</protein>
<evidence type="ECO:0000259" key="5">
    <source>
        <dbReference type="Pfam" id="PF04542"/>
    </source>
</evidence>
<evidence type="ECO:0000313" key="8">
    <source>
        <dbReference type="Proteomes" id="UP000195106"/>
    </source>
</evidence>
<dbReference type="PANTHER" id="PTHR43133">
    <property type="entry name" value="RNA POLYMERASE ECF-TYPE SIGMA FACTO"/>
    <property type="match status" value="1"/>
</dbReference>
<keyword evidence="4" id="KW-0804">Transcription</keyword>
<dbReference type="SUPFAM" id="SSF88946">
    <property type="entry name" value="Sigma2 domain of RNA polymerase sigma factors"/>
    <property type="match status" value="1"/>
</dbReference>
<keyword evidence="2" id="KW-0805">Transcription regulation</keyword>
<dbReference type="Gene3D" id="1.10.10.10">
    <property type="entry name" value="Winged helix-like DNA-binding domain superfamily/Winged helix DNA-binding domain"/>
    <property type="match status" value="1"/>
</dbReference>
<dbReference type="GO" id="GO:0003677">
    <property type="term" value="F:DNA binding"/>
    <property type="evidence" value="ECO:0007669"/>
    <property type="project" value="InterPro"/>
</dbReference>
<dbReference type="EMBL" id="MDHJ01000001">
    <property type="protein sequence ID" value="OUE07499.1"/>
    <property type="molecule type" value="Genomic_DNA"/>
</dbReference>
<evidence type="ECO:0000313" key="7">
    <source>
        <dbReference type="EMBL" id="OUE07499.1"/>
    </source>
</evidence>